<dbReference type="SUPFAM" id="SSF51182">
    <property type="entry name" value="RmlC-like cupins"/>
    <property type="match status" value="1"/>
</dbReference>
<dbReference type="EMBL" id="JANUTS010000001">
    <property type="protein sequence ID" value="MCS2795022.1"/>
    <property type="molecule type" value="Genomic_DNA"/>
</dbReference>
<evidence type="ECO:0000313" key="3">
    <source>
        <dbReference type="Proteomes" id="UP001204548"/>
    </source>
</evidence>
<dbReference type="Gene3D" id="3.30.420.40">
    <property type="match status" value="2"/>
</dbReference>
<dbReference type="AlphaFoldDB" id="A0AAW5P3Y6"/>
<dbReference type="RefSeq" id="WP_010539338.1">
    <property type="nucleotide sequence ID" value="NZ_JABFIA010000034.1"/>
</dbReference>
<dbReference type="InterPro" id="IPR011051">
    <property type="entry name" value="RmlC_Cupin_sf"/>
</dbReference>
<dbReference type="Proteomes" id="UP001204548">
    <property type="component" value="Unassembled WGS sequence"/>
</dbReference>
<organism evidence="2 3">
    <name type="scientific">Bacteroides faecis</name>
    <dbReference type="NCBI Taxonomy" id="674529"/>
    <lineage>
        <taxon>Bacteria</taxon>
        <taxon>Pseudomonadati</taxon>
        <taxon>Bacteroidota</taxon>
        <taxon>Bacteroidia</taxon>
        <taxon>Bacteroidales</taxon>
        <taxon>Bacteroidaceae</taxon>
        <taxon>Bacteroides</taxon>
    </lineage>
</organism>
<dbReference type="PANTHER" id="PTHR18964:SF149">
    <property type="entry name" value="BIFUNCTIONAL UDP-N-ACETYLGLUCOSAMINE 2-EPIMERASE_N-ACETYLMANNOSAMINE KINASE"/>
    <property type="match status" value="1"/>
</dbReference>
<dbReference type="PANTHER" id="PTHR18964">
    <property type="entry name" value="ROK (REPRESSOR, ORF, KINASE) FAMILY"/>
    <property type="match status" value="1"/>
</dbReference>
<comment type="similarity">
    <text evidence="1">Belongs to the ROK (NagC/XylR) family.</text>
</comment>
<accession>A0AAW5P3Y6</accession>
<dbReference type="InterPro" id="IPR000600">
    <property type="entry name" value="ROK"/>
</dbReference>
<sequence length="899" mass="103140">MKHYLGIDIGGTHIKGGVVDPLTNSIYQNIISHEELTVTDSTSSIITKIHKVIADIQTRTSLSELNGIGIAIPGPCDYSKGIVSIYGVPKFQSLFGLNLKEEIKKESHLNTLFINDASAYALGEYYAGAAKDANRSIIVTIGTGLGSTFLENDTVLNEQTEGIPEHGYLYNIPYQDGIADDYFSTRWFVNTWNTQFSNKKVSGVKEIALYALAGDRNAHSLFKKFASNFVEFITPFLQKFKPEKLIIGGNIAKASDFFLSNIQSQLEKLNLITKIDICKLWDISPLIGSAIHTSIILENMENIKEKRHTEQFIAPTNSTPTSSGEYDIYPAFPLGKSKIEKGINQLANWIEKHSQIKIDGYAGVFWDELIIKLGEELRRRGKNVRFFHASAAMKDPHTIEKMIAPYLGGDNPLFGTITDKNLMDWFDKNKLSAIQPDPEADLNIFIGIGAALSPWQAPLIYIDVPKNEIQFRMRAGVIYNLGLDYRKDNQQAYKQLYFVDWIVLNKHKKQYLPSINLLIDGQREWDELLMISGNDLREGLNKMSHNFFRVRPWFEPGAWGGQWMKNHIQGLNKEVANLAWSFELMVLENGLMFESDGYRLEVSFDFLMYSDYQNILGECAETFKYNFPIRFDFLDTFDGDNLSIQCHPRPRYIREHFNMPFTQDETYYILDCKNSPCVYLGFQDNIIPEKFQYALEESQQKAQKVDIEEFVQKHQAKKHDFFLIPNGTIHASGKDCLVLEISSAPYIFTFKMYDWIRLGLDGKPRPLNIQHGMNNLYFDRKGEKVVQELICHPCVMEENQECTIEHLSTHKEHFYDVYRYTIKNRIQMKTENKCHVCMVVEGDSIYVETEEGMKQRFNYAETFVIPAAAKSYTIINENPDKEVMLVKAFVKENVTLNPY</sequence>
<dbReference type="Gene3D" id="2.60.120.10">
    <property type="entry name" value="Jelly Rolls"/>
    <property type="match status" value="2"/>
</dbReference>
<dbReference type="InterPro" id="IPR043129">
    <property type="entry name" value="ATPase_NBD"/>
</dbReference>
<dbReference type="Pfam" id="PF00480">
    <property type="entry name" value="ROK"/>
    <property type="match status" value="1"/>
</dbReference>
<dbReference type="SUPFAM" id="SSF53067">
    <property type="entry name" value="Actin-like ATPase domain"/>
    <property type="match status" value="1"/>
</dbReference>
<comment type="caution">
    <text evidence="2">The sequence shown here is derived from an EMBL/GenBank/DDBJ whole genome shotgun (WGS) entry which is preliminary data.</text>
</comment>
<protein>
    <submittedName>
        <fullName evidence="2">ROK family protein</fullName>
    </submittedName>
</protein>
<evidence type="ECO:0000313" key="2">
    <source>
        <dbReference type="EMBL" id="MCS2795022.1"/>
    </source>
</evidence>
<proteinExistence type="inferred from homology"/>
<gene>
    <name evidence="2" type="ORF">NXW97_24025</name>
</gene>
<dbReference type="CDD" id="cd07010">
    <property type="entry name" value="cupin_PMI_type_I_N_bac"/>
    <property type="match status" value="1"/>
</dbReference>
<name>A0AAW5P3Y6_9BACE</name>
<dbReference type="InterPro" id="IPR014710">
    <property type="entry name" value="RmlC-like_jellyroll"/>
</dbReference>
<reference evidence="2" key="1">
    <citation type="submission" date="2022-08" db="EMBL/GenBank/DDBJ databases">
        <title>Genome Sequencing of Bacteroides fragilis Group Isolates with Nanopore Technology.</title>
        <authorList>
            <person name="Tisza M.J."/>
            <person name="Smith D."/>
            <person name="Dekker J.P."/>
        </authorList>
    </citation>
    <scope>NUCLEOTIDE SEQUENCE</scope>
    <source>
        <strain evidence="2">BFG-351</strain>
    </source>
</reference>
<evidence type="ECO:0000256" key="1">
    <source>
        <dbReference type="ARBA" id="ARBA00006479"/>
    </source>
</evidence>